<dbReference type="SUPFAM" id="SSF53335">
    <property type="entry name" value="S-adenosyl-L-methionine-dependent methyltransferases"/>
    <property type="match status" value="1"/>
</dbReference>
<dbReference type="Pfam" id="PF08241">
    <property type="entry name" value="Methyltransf_11"/>
    <property type="match status" value="1"/>
</dbReference>
<protein>
    <submittedName>
        <fullName evidence="2">Class I SAM-dependent methyltransferase</fullName>
    </submittedName>
</protein>
<feature type="domain" description="Methyltransferase type 11" evidence="1">
    <location>
        <begin position="84"/>
        <end position="183"/>
    </location>
</feature>
<dbReference type="Proteomes" id="UP000632766">
    <property type="component" value="Unassembled WGS sequence"/>
</dbReference>
<evidence type="ECO:0000259" key="1">
    <source>
        <dbReference type="Pfam" id="PF08241"/>
    </source>
</evidence>
<evidence type="ECO:0000313" key="2">
    <source>
        <dbReference type="EMBL" id="MBH8565470.1"/>
    </source>
</evidence>
<dbReference type="AlphaFoldDB" id="A0A8J7HW87"/>
<comment type="caution">
    <text evidence="2">The sequence shown here is derived from an EMBL/GenBank/DDBJ whole genome shotgun (WGS) entry which is preliminary data.</text>
</comment>
<name>A0A8J7HW87_9NOST</name>
<organism evidence="2 3">
    <name type="scientific">Amazonocrinis nigriterrae CENA67</name>
    <dbReference type="NCBI Taxonomy" id="2794033"/>
    <lineage>
        <taxon>Bacteria</taxon>
        <taxon>Bacillati</taxon>
        <taxon>Cyanobacteriota</taxon>
        <taxon>Cyanophyceae</taxon>
        <taxon>Nostocales</taxon>
        <taxon>Nostocaceae</taxon>
        <taxon>Amazonocrinis</taxon>
        <taxon>Amazonocrinis nigriterrae</taxon>
    </lineage>
</organism>
<dbReference type="CDD" id="cd02440">
    <property type="entry name" value="AdoMet_MTases"/>
    <property type="match status" value="1"/>
</dbReference>
<gene>
    <name evidence="2" type="ORF">I8748_25395</name>
</gene>
<dbReference type="EMBL" id="JAECZC010000062">
    <property type="protein sequence ID" value="MBH8565470.1"/>
    <property type="molecule type" value="Genomic_DNA"/>
</dbReference>
<proteinExistence type="predicted"/>
<dbReference type="Gene3D" id="3.40.50.150">
    <property type="entry name" value="Vaccinia Virus protein VP39"/>
    <property type="match status" value="1"/>
</dbReference>
<sequence length="242" mass="28069">MSKKPFQSRLFASNTPYTLSEKWQKREAQVAYRFNQQYQNKTFELPPEVKEMPIYQEWISGILTGRIVSPFWEIAQPQKNQHCLDIGCGVSFLIYPWRDWQAYFYGQEISTVAQETLNSRGSQLNSKLFKGVELGPAYQLNYSSDQFDLAIATGFSCYYPLEYWSSVLDEVKRVLKPNGQFVFDILNSQQPLAEDWAVLETYLGAEVFLEPVVEWEKTIKAAGAKVVTRQSGELFDLYKVRF</sequence>
<evidence type="ECO:0000313" key="3">
    <source>
        <dbReference type="Proteomes" id="UP000632766"/>
    </source>
</evidence>
<dbReference type="RefSeq" id="WP_198127264.1">
    <property type="nucleotide sequence ID" value="NZ_JAECZC010000062.1"/>
</dbReference>
<keyword evidence="2" id="KW-0808">Transferase</keyword>
<keyword evidence="2" id="KW-0489">Methyltransferase</keyword>
<accession>A0A8J7HW87</accession>
<dbReference type="InterPro" id="IPR013216">
    <property type="entry name" value="Methyltransf_11"/>
</dbReference>
<keyword evidence="3" id="KW-1185">Reference proteome</keyword>
<dbReference type="GO" id="GO:0032259">
    <property type="term" value="P:methylation"/>
    <property type="evidence" value="ECO:0007669"/>
    <property type="project" value="UniProtKB-KW"/>
</dbReference>
<dbReference type="GO" id="GO:0008757">
    <property type="term" value="F:S-adenosylmethionine-dependent methyltransferase activity"/>
    <property type="evidence" value="ECO:0007669"/>
    <property type="project" value="InterPro"/>
</dbReference>
<reference evidence="2 3" key="1">
    <citation type="journal article" date="2021" name="Int. J. Syst. Evol. Microbiol.">
        <title>Amazonocrinis nigriterrae gen. nov., sp. nov., Atlanticothrix silvestris gen. nov., sp. nov. and Dendronalium phyllosphericum gen. nov., sp. nov., nostocacean cyanobacteria from Brazilian environments.</title>
        <authorList>
            <person name="Alvarenga D.O."/>
            <person name="Andreote A.P.D."/>
            <person name="Branco L.H.Z."/>
            <person name="Delbaje E."/>
            <person name="Cruz R.B."/>
            <person name="Varani A.M."/>
            <person name="Fiore M.F."/>
        </authorList>
    </citation>
    <scope>NUCLEOTIDE SEQUENCE [LARGE SCALE GENOMIC DNA]</scope>
    <source>
        <strain evidence="2 3">CENA67</strain>
    </source>
</reference>
<dbReference type="InterPro" id="IPR029063">
    <property type="entry name" value="SAM-dependent_MTases_sf"/>
</dbReference>